<dbReference type="Proteomes" id="UP000828941">
    <property type="component" value="Chromosome 13"/>
</dbReference>
<evidence type="ECO:0000313" key="1">
    <source>
        <dbReference type="EMBL" id="KAI4298752.1"/>
    </source>
</evidence>
<evidence type="ECO:0000313" key="2">
    <source>
        <dbReference type="Proteomes" id="UP000828941"/>
    </source>
</evidence>
<keyword evidence="2" id="KW-1185">Reference proteome</keyword>
<dbReference type="EMBL" id="CM039438">
    <property type="protein sequence ID" value="KAI4298752.1"/>
    <property type="molecule type" value="Genomic_DNA"/>
</dbReference>
<proteinExistence type="predicted"/>
<name>A0ACB9KNB5_BAUVA</name>
<gene>
    <name evidence="1" type="ORF">L6164_032271</name>
</gene>
<reference evidence="1 2" key="1">
    <citation type="journal article" date="2022" name="DNA Res.">
        <title>Chromosomal-level genome assembly of the orchid tree Bauhinia variegata (Leguminosae; Cercidoideae) supports the allotetraploid origin hypothesis of Bauhinia.</title>
        <authorList>
            <person name="Zhong Y."/>
            <person name="Chen Y."/>
            <person name="Zheng D."/>
            <person name="Pang J."/>
            <person name="Liu Y."/>
            <person name="Luo S."/>
            <person name="Meng S."/>
            <person name="Qian L."/>
            <person name="Wei D."/>
            <person name="Dai S."/>
            <person name="Zhou R."/>
        </authorList>
    </citation>
    <scope>NUCLEOTIDE SEQUENCE [LARGE SCALE GENOMIC DNA]</scope>
    <source>
        <strain evidence="1">BV-YZ2020</strain>
    </source>
</reference>
<comment type="caution">
    <text evidence="1">The sequence shown here is derived from an EMBL/GenBank/DDBJ whole genome shotgun (WGS) entry which is preliminary data.</text>
</comment>
<accession>A0ACB9KNB5</accession>
<protein>
    <submittedName>
        <fullName evidence="1">Uncharacterized protein</fullName>
    </submittedName>
</protein>
<sequence>MLRGGRPDQTVVFAAAHTIPGGSNEHGFPVFLFFSIMDVVGLASSLVSVVMFLSILTSPFEMQDFYRSLPRKLTLGFTLLFFSLTSTMLALTAAILLTIRLDSNKWTWSLITSIYSAAFFPVTIFGLMQFPIYVAIKGQLKPVLKKFKKIFPSRWIKSHDKPKIKKIKYRYILSN</sequence>
<organism evidence="1 2">
    <name type="scientific">Bauhinia variegata</name>
    <name type="common">Purple orchid tree</name>
    <name type="synonym">Phanera variegata</name>
    <dbReference type="NCBI Taxonomy" id="167791"/>
    <lineage>
        <taxon>Eukaryota</taxon>
        <taxon>Viridiplantae</taxon>
        <taxon>Streptophyta</taxon>
        <taxon>Embryophyta</taxon>
        <taxon>Tracheophyta</taxon>
        <taxon>Spermatophyta</taxon>
        <taxon>Magnoliopsida</taxon>
        <taxon>eudicotyledons</taxon>
        <taxon>Gunneridae</taxon>
        <taxon>Pentapetalae</taxon>
        <taxon>rosids</taxon>
        <taxon>fabids</taxon>
        <taxon>Fabales</taxon>
        <taxon>Fabaceae</taxon>
        <taxon>Cercidoideae</taxon>
        <taxon>Cercideae</taxon>
        <taxon>Bauhiniinae</taxon>
        <taxon>Bauhinia</taxon>
    </lineage>
</organism>